<keyword evidence="4" id="KW-0520">NAD</keyword>
<feature type="domain" description="D-isomer specific 2-hydroxyacid dehydrogenase NAD-binding" evidence="7">
    <location>
        <begin position="126"/>
        <end position="298"/>
    </location>
</feature>
<evidence type="ECO:0000313" key="8">
    <source>
        <dbReference type="EMBL" id="MCL1629941.1"/>
    </source>
</evidence>
<dbReference type="InterPro" id="IPR006140">
    <property type="entry name" value="D-isomer_DH_NAD-bd"/>
</dbReference>
<evidence type="ECO:0000256" key="3">
    <source>
        <dbReference type="ARBA" id="ARBA00023002"/>
    </source>
</evidence>
<evidence type="ECO:0000256" key="2">
    <source>
        <dbReference type="ARBA" id="ARBA00022605"/>
    </source>
</evidence>
<keyword evidence="9" id="KW-1185">Reference proteome</keyword>
<sequence length="330" mass="35812">MTDYRALPKDRPARIAVLDDYMGVAERLADWSILKDRAEVTFLRDPIALEDLASELAPYDAICLMRERSDFPGEVIRQLPNLKAISATGRRNRTLDSTTAAELGIPVMTTGSSGNGVYATVELAWGLIIGLMRHIPDESAAMRDGAWQTRLGHALYGRTLGIVGLGRLGARMALIAKAFGMNVIAWSPNLTPERADDSGAQYVDKNTLFSSADVISLHLVLGPTTRSLIGADDIARMKPDAYLINTARGPLVDESALIQALATGRIAGAGIDVYDQEPMPAEHPLRRTPRTVLTPHLGYSVRETFAAFYGETVENLDGWLDGKPARVLSA</sequence>
<evidence type="ECO:0000256" key="1">
    <source>
        <dbReference type="ARBA" id="ARBA00005854"/>
    </source>
</evidence>
<dbReference type="SUPFAM" id="SSF52283">
    <property type="entry name" value="Formate/glycerate dehydrogenase catalytic domain-like"/>
    <property type="match status" value="1"/>
</dbReference>
<dbReference type="EMBL" id="JALZWP010000019">
    <property type="protein sequence ID" value="MCL1629941.1"/>
    <property type="molecule type" value="Genomic_DNA"/>
</dbReference>
<proteinExistence type="inferred from homology"/>
<dbReference type="Pfam" id="PF02826">
    <property type="entry name" value="2-Hacid_dh_C"/>
    <property type="match status" value="1"/>
</dbReference>
<name>A0ABT0M509_9RHOB</name>
<dbReference type="CDD" id="cd12169">
    <property type="entry name" value="PGDH_like_1"/>
    <property type="match status" value="1"/>
</dbReference>
<dbReference type="Pfam" id="PF00389">
    <property type="entry name" value="2-Hacid_dh"/>
    <property type="match status" value="1"/>
</dbReference>
<evidence type="ECO:0000313" key="9">
    <source>
        <dbReference type="Proteomes" id="UP001202550"/>
    </source>
</evidence>
<accession>A0ABT0M509</accession>
<dbReference type="PROSITE" id="PS00671">
    <property type="entry name" value="D_2_HYDROXYACID_DH_3"/>
    <property type="match status" value="1"/>
</dbReference>
<dbReference type="InterPro" id="IPR029752">
    <property type="entry name" value="D-isomer_DH_CS1"/>
</dbReference>
<evidence type="ECO:0000256" key="5">
    <source>
        <dbReference type="RuleBase" id="RU003719"/>
    </source>
</evidence>
<evidence type="ECO:0000259" key="6">
    <source>
        <dbReference type="Pfam" id="PF00389"/>
    </source>
</evidence>
<gene>
    <name evidence="8" type="ORF">M3N55_14495</name>
</gene>
<dbReference type="PANTHER" id="PTHR42789">
    <property type="entry name" value="D-ISOMER SPECIFIC 2-HYDROXYACID DEHYDROGENASE FAMILY PROTEIN (AFU_ORTHOLOGUE AFUA_6G10090)"/>
    <property type="match status" value="1"/>
</dbReference>
<organism evidence="8 9">
    <name type="scientific">Roseinatronobacter domitianus</name>
    <dbReference type="NCBI Taxonomy" id="2940293"/>
    <lineage>
        <taxon>Bacteria</taxon>
        <taxon>Pseudomonadati</taxon>
        <taxon>Pseudomonadota</taxon>
        <taxon>Alphaproteobacteria</taxon>
        <taxon>Rhodobacterales</taxon>
        <taxon>Paracoccaceae</taxon>
        <taxon>Roseinatronobacter</taxon>
    </lineage>
</organism>
<dbReference type="InterPro" id="IPR006139">
    <property type="entry name" value="D-isomer_2_OHA_DH_cat_dom"/>
</dbReference>
<evidence type="ECO:0000256" key="4">
    <source>
        <dbReference type="ARBA" id="ARBA00023027"/>
    </source>
</evidence>
<protein>
    <submittedName>
        <fullName evidence="8">D-2-hydroxyacid dehydrogenase family protein</fullName>
    </submittedName>
</protein>
<comment type="caution">
    <text evidence="8">The sequence shown here is derived from an EMBL/GenBank/DDBJ whole genome shotgun (WGS) entry which is preliminary data.</text>
</comment>
<dbReference type="SUPFAM" id="SSF51735">
    <property type="entry name" value="NAD(P)-binding Rossmann-fold domains"/>
    <property type="match status" value="1"/>
</dbReference>
<dbReference type="InterPro" id="IPR029753">
    <property type="entry name" value="D-isomer_DH_CS"/>
</dbReference>
<dbReference type="InterPro" id="IPR050857">
    <property type="entry name" value="D-2-hydroxyacid_DH"/>
</dbReference>
<keyword evidence="2" id="KW-0028">Amino-acid biosynthesis</keyword>
<dbReference type="Gene3D" id="3.40.50.720">
    <property type="entry name" value="NAD(P)-binding Rossmann-like Domain"/>
    <property type="match status" value="2"/>
</dbReference>
<dbReference type="PROSITE" id="PS00065">
    <property type="entry name" value="D_2_HYDROXYACID_DH_1"/>
    <property type="match status" value="1"/>
</dbReference>
<keyword evidence="3 5" id="KW-0560">Oxidoreductase</keyword>
<dbReference type="Proteomes" id="UP001202550">
    <property type="component" value="Unassembled WGS sequence"/>
</dbReference>
<dbReference type="RefSeq" id="WP_249060362.1">
    <property type="nucleotide sequence ID" value="NZ_JALZWP010000019.1"/>
</dbReference>
<dbReference type="InterPro" id="IPR036291">
    <property type="entry name" value="NAD(P)-bd_dom_sf"/>
</dbReference>
<dbReference type="PANTHER" id="PTHR42789:SF1">
    <property type="entry name" value="D-ISOMER SPECIFIC 2-HYDROXYACID DEHYDROGENASE FAMILY PROTEIN (AFU_ORTHOLOGUE AFUA_6G10090)"/>
    <property type="match status" value="1"/>
</dbReference>
<comment type="similarity">
    <text evidence="1 5">Belongs to the D-isomer specific 2-hydroxyacid dehydrogenase family.</text>
</comment>
<evidence type="ECO:0000259" key="7">
    <source>
        <dbReference type="Pfam" id="PF02826"/>
    </source>
</evidence>
<feature type="domain" description="D-isomer specific 2-hydroxyacid dehydrogenase catalytic" evidence="6">
    <location>
        <begin position="29"/>
        <end position="325"/>
    </location>
</feature>
<reference evidence="8 9" key="1">
    <citation type="submission" date="2022-05" db="EMBL/GenBank/DDBJ databases">
        <title>Seasonal and diel survey of microbial diversity of the Tyrrhenian coast.</title>
        <authorList>
            <person name="Gattoni G."/>
            <person name="Corral P."/>
        </authorList>
    </citation>
    <scope>NUCLEOTIDE SEQUENCE [LARGE SCALE GENOMIC DNA]</scope>
    <source>
        <strain evidence="8 9">V10</strain>
    </source>
</reference>